<keyword evidence="3" id="KW-0813">Transport</keyword>
<dbReference type="Pfam" id="PF01925">
    <property type="entry name" value="TauE"/>
    <property type="match status" value="1"/>
</dbReference>
<keyword evidence="10" id="KW-1185">Reference proteome</keyword>
<keyword evidence="4 8" id="KW-1003">Cell membrane</keyword>
<sequence length="276" mass="27417">MTPAEALLVLTAGLGAGTVNTVVGSGSLLTFPVLLALGHPPVVANVSNTIGLTPGSIAGTLGYRRELAAQSARLLPLSAAAVLGGATGGLLLLGLPPGAFRAVVPVLVLLAAALMGVQPWLSARLRARRTTREAARAVVPAVVPASSAESPAASRAAGAGVGVALPAAVFAVSVYGGYFGAAQGVLLLALLAIVLDEDLNRLNGLKNLLQALVNLVAAVLFALTAEVAWLPVLLLALGSVVGGRVGAHVGRRVPAPILRTLVIVVGTVVGVVLLVT</sequence>
<dbReference type="AlphaFoldDB" id="A0A401YPP2"/>
<dbReference type="PANTHER" id="PTHR30269:SF0">
    <property type="entry name" value="MEMBRANE TRANSPORTER PROTEIN YFCA-RELATED"/>
    <property type="match status" value="1"/>
</dbReference>
<comment type="subcellular location">
    <subcellularLocation>
        <location evidence="1 8">Cell membrane</location>
        <topology evidence="1 8">Multi-pass membrane protein</topology>
    </subcellularLocation>
</comment>
<evidence type="ECO:0000256" key="5">
    <source>
        <dbReference type="ARBA" id="ARBA00022692"/>
    </source>
</evidence>
<feature type="transmembrane region" description="Helical" evidence="8">
    <location>
        <begin position="102"/>
        <end position="121"/>
    </location>
</feature>
<organism evidence="9 10">
    <name type="scientific">Embleya hyalina</name>
    <dbReference type="NCBI Taxonomy" id="516124"/>
    <lineage>
        <taxon>Bacteria</taxon>
        <taxon>Bacillati</taxon>
        <taxon>Actinomycetota</taxon>
        <taxon>Actinomycetes</taxon>
        <taxon>Kitasatosporales</taxon>
        <taxon>Streptomycetaceae</taxon>
        <taxon>Embleya</taxon>
    </lineage>
</organism>
<evidence type="ECO:0000313" key="10">
    <source>
        <dbReference type="Proteomes" id="UP000286931"/>
    </source>
</evidence>
<feature type="transmembrane region" description="Helical" evidence="8">
    <location>
        <begin position="75"/>
        <end position="96"/>
    </location>
</feature>
<protein>
    <recommendedName>
        <fullName evidence="8">Probable membrane transporter protein</fullName>
    </recommendedName>
</protein>
<reference evidence="9 10" key="1">
    <citation type="submission" date="2018-12" db="EMBL/GenBank/DDBJ databases">
        <title>Draft genome sequence of Embleya hyalina NBRC 13850T.</title>
        <authorList>
            <person name="Komaki H."/>
            <person name="Hosoyama A."/>
            <person name="Kimura A."/>
            <person name="Ichikawa N."/>
            <person name="Tamura T."/>
        </authorList>
    </citation>
    <scope>NUCLEOTIDE SEQUENCE [LARGE SCALE GENOMIC DNA]</scope>
    <source>
        <strain evidence="9 10">NBRC 13850</strain>
    </source>
</reference>
<evidence type="ECO:0000313" key="9">
    <source>
        <dbReference type="EMBL" id="GCD96563.1"/>
    </source>
</evidence>
<dbReference type="InterPro" id="IPR052017">
    <property type="entry name" value="TSUP"/>
</dbReference>
<keyword evidence="7 8" id="KW-0472">Membrane</keyword>
<evidence type="ECO:0000256" key="2">
    <source>
        <dbReference type="ARBA" id="ARBA00009142"/>
    </source>
</evidence>
<dbReference type="EMBL" id="BIFH01000021">
    <property type="protein sequence ID" value="GCD96563.1"/>
    <property type="molecule type" value="Genomic_DNA"/>
</dbReference>
<evidence type="ECO:0000256" key="4">
    <source>
        <dbReference type="ARBA" id="ARBA00022475"/>
    </source>
</evidence>
<dbReference type="InterPro" id="IPR002781">
    <property type="entry name" value="TM_pro_TauE-like"/>
</dbReference>
<accession>A0A401YPP2</accession>
<feature type="transmembrane region" description="Helical" evidence="8">
    <location>
        <begin position="211"/>
        <end position="237"/>
    </location>
</feature>
<comment type="similarity">
    <text evidence="2 8">Belongs to the 4-toluene sulfonate uptake permease (TSUP) (TC 2.A.102) family.</text>
</comment>
<evidence type="ECO:0000256" key="1">
    <source>
        <dbReference type="ARBA" id="ARBA00004651"/>
    </source>
</evidence>
<proteinExistence type="inferred from homology"/>
<name>A0A401YPP2_9ACTN</name>
<evidence type="ECO:0000256" key="6">
    <source>
        <dbReference type="ARBA" id="ARBA00022989"/>
    </source>
</evidence>
<comment type="caution">
    <text evidence="9">The sequence shown here is derived from an EMBL/GenBank/DDBJ whole genome shotgun (WGS) entry which is preliminary data.</text>
</comment>
<dbReference type="OrthoDB" id="3782574at2"/>
<gene>
    <name evidence="9" type="ORF">EHYA_04250</name>
</gene>
<keyword evidence="5 8" id="KW-0812">Transmembrane</keyword>
<dbReference type="RefSeq" id="WP_126638611.1">
    <property type="nucleotide sequence ID" value="NZ_BIFH01000021.1"/>
</dbReference>
<feature type="transmembrane region" description="Helical" evidence="8">
    <location>
        <begin position="45"/>
        <end position="63"/>
    </location>
</feature>
<dbReference type="Proteomes" id="UP000286931">
    <property type="component" value="Unassembled WGS sequence"/>
</dbReference>
<keyword evidence="6 8" id="KW-1133">Transmembrane helix</keyword>
<feature type="transmembrane region" description="Helical" evidence="8">
    <location>
        <begin position="257"/>
        <end position="275"/>
    </location>
</feature>
<dbReference type="PANTHER" id="PTHR30269">
    <property type="entry name" value="TRANSMEMBRANE PROTEIN YFCA"/>
    <property type="match status" value="1"/>
</dbReference>
<feature type="transmembrane region" description="Helical" evidence="8">
    <location>
        <begin position="181"/>
        <end position="199"/>
    </location>
</feature>
<evidence type="ECO:0000256" key="3">
    <source>
        <dbReference type="ARBA" id="ARBA00022448"/>
    </source>
</evidence>
<evidence type="ECO:0000256" key="8">
    <source>
        <dbReference type="RuleBase" id="RU363041"/>
    </source>
</evidence>
<evidence type="ECO:0000256" key="7">
    <source>
        <dbReference type="ARBA" id="ARBA00023136"/>
    </source>
</evidence>
<dbReference type="GO" id="GO:0005886">
    <property type="term" value="C:plasma membrane"/>
    <property type="evidence" value="ECO:0007669"/>
    <property type="project" value="UniProtKB-SubCell"/>
</dbReference>